<gene>
    <name evidence="1" type="ORF">SAMN04488542_1173</name>
</gene>
<sequence>MKMMDYLKEHYKWIEERVREFICIHSNIEYIQGSSECVEGGAFAWVKLSEDLKCLQIKLYSDYMIIAEEARTFLVETGSTYIETFDRSCADLQSYIKQENLLWSSDLLEVFDSAKKELDLQRGLIAQPIYI</sequence>
<name>A0A1G7NVG8_9BACL</name>
<reference evidence="1 2" key="1">
    <citation type="submission" date="2016-10" db="EMBL/GenBank/DDBJ databases">
        <authorList>
            <person name="de Groot N.N."/>
        </authorList>
    </citation>
    <scope>NUCLEOTIDE SEQUENCE [LARGE SCALE GENOMIC DNA]</scope>
    <source>
        <strain evidence="1 2">DSM 28129</strain>
    </source>
</reference>
<dbReference type="EMBL" id="FNBG01000017">
    <property type="protein sequence ID" value="SDF77907.1"/>
    <property type="molecule type" value="Genomic_DNA"/>
</dbReference>
<dbReference type="RefSeq" id="WP_091231809.1">
    <property type="nucleotide sequence ID" value="NZ_FNBG01000017.1"/>
</dbReference>
<organism evidence="1 2">
    <name type="scientific">Fontibacillus panacisegetis</name>
    <dbReference type="NCBI Taxonomy" id="670482"/>
    <lineage>
        <taxon>Bacteria</taxon>
        <taxon>Bacillati</taxon>
        <taxon>Bacillota</taxon>
        <taxon>Bacilli</taxon>
        <taxon>Bacillales</taxon>
        <taxon>Paenibacillaceae</taxon>
        <taxon>Fontibacillus</taxon>
    </lineage>
</organism>
<keyword evidence="2" id="KW-1185">Reference proteome</keyword>
<evidence type="ECO:0000313" key="2">
    <source>
        <dbReference type="Proteomes" id="UP000198972"/>
    </source>
</evidence>
<dbReference type="Proteomes" id="UP000198972">
    <property type="component" value="Unassembled WGS sequence"/>
</dbReference>
<dbReference type="OrthoDB" id="2639837at2"/>
<proteinExistence type="predicted"/>
<accession>A0A1G7NVG8</accession>
<dbReference type="AlphaFoldDB" id="A0A1G7NVG8"/>
<protein>
    <submittedName>
        <fullName evidence="1">Uncharacterized protein</fullName>
    </submittedName>
</protein>
<evidence type="ECO:0000313" key="1">
    <source>
        <dbReference type="EMBL" id="SDF77907.1"/>
    </source>
</evidence>